<geneLocation type="plasmid" evidence="1 2">
    <name>unnamed2</name>
</geneLocation>
<dbReference type="InterPro" id="IPR019885">
    <property type="entry name" value="Tscrpt_reg_HTH_AsnC-type_CS"/>
</dbReference>
<dbReference type="SUPFAM" id="SSF46785">
    <property type="entry name" value="Winged helix' DNA-binding domain"/>
    <property type="match status" value="1"/>
</dbReference>
<evidence type="ECO:0000313" key="1">
    <source>
        <dbReference type="EMBL" id="WMT10343.1"/>
    </source>
</evidence>
<name>A0AAF0PE28_9EURY</name>
<dbReference type="GeneID" id="39860335"/>
<organism evidence="1 2">
    <name type="scientific">Natrinema thermotolerans</name>
    <dbReference type="NCBI Taxonomy" id="121872"/>
    <lineage>
        <taxon>Archaea</taxon>
        <taxon>Methanobacteriati</taxon>
        <taxon>Methanobacteriota</taxon>
        <taxon>Stenosarchaea group</taxon>
        <taxon>Halobacteria</taxon>
        <taxon>Halobacteriales</taxon>
        <taxon>Natrialbaceae</taxon>
        <taxon>Natrinema</taxon>
    </lineage>
</organism>
<gene>
    <name evidence="1" type="ORF">NP511_22685</name>
</gene>
<keyword evidence="2" id="KW-1185">Reference proteome</keyword>
<sequence length="71" mass="7929">MEQKTTGMVYSEEEYLDAVRENTPASTKEVADAVGVTRQGADYRLRELEEDGKVTSKMAGNSLIWMVVDEV</sequence>
<proteinExistence type="predicted"/>
<dbReference type="InterPro" id="IPR036388">
    <property type="entry name" value="WH-like_DNA-bd_sf"/>
</dbReference>
<dbReference type="Proteomes" id="UP001224926">
    <property type="component" value="Plasmid unnamed2"/>
</dbReference>
<dbReference type="GeneID" id="84216809"/>
<keyword evidence="1" id="KW-0614">Plasmid</keyword>
<dbReference type="InterPro" id="IPR036390">
    <property type="entry name" value="WH_DNA-bd_sf"/>
</dbReference>
<dbReference type="Gene3D" id="1.10.10.10">
    <property type="entry name" value="Winged helix-like DNA-binding domain superfamily/Winged helix DNA-binding domain"/>
    <property type="match status" value="1"/>
</dbReference>
<accession>A0AAF0PE28</accession>
<protein>
    <submittedName>
        <fullName evidence="1">Helix-turn-helix domain-containing protein</fullName>
    </submittedName>
</protein>
<evidence type="ECO:0000313" key="2">
    <source>
        <dbReference type="Proteomes" id="UP001224926"/>
    </source>
</evidence>
<dbReference type="AlphaFoldDB" id="A0AAF0PE28"/>
<dbReference type="RefSeq" id="WP_049967013.1">
    <property type="nucleotide sequence ID" value="NZ_CP101875.1"/>
</dbReference>
<dbReference type="Pfam" id="PF12840">
    <property type="entry name" value="HTH_20"/>
    <property type="match status" value="1"/>
</dbReference>
<dbReference type="PROSITE" id="PS00519">
    <property type="entry name" value="HTH_ASNC_1"/>
    <property type="match status" value="1"/>
</dbReference>
<reference evidence="1 2" key="1">
    <citation type="submission" date="2022-07" db="EMBL/GenBank/DDBJ databases">
        <title>Two temperate virus in Haloterrigena jeotgali A29.</title>
        <authorList>
            <person name="Deng X."/>
        </authorList>
    </citation>
    <scope>NUCLEOTIDE SEQUENCE [LARGE SCALE GENOMIC DNA]</scope>
    <source>
        <strain evidence="1 2">A29</strain>
        <plasmid evidence="1 2">unnamed2</plasmid>
    </source>
</reference>
<dbReference type="EMBL" id="CP101875">
    <property type="protein sequence ID" value="WMT10343.1"/>
    <property type="molecule type" value="Genomic_DNA"/>
</dbReference>